<feature type="domain" description="F-box" evidence="1">
    <location>
        <begin position="3"/>
        <end position="50"/>
    </location>
</feature>
<evidence type="ECO:0000313" key="3">
    <source>
        <dbReference type="Proteomes" id="UP000265520"/>
    </source>
</evidence>
<sequence length="110" mass="12623">MAKDIISTLPDEILCHILSFLRTKEADATTILSRRWKHIWRSVPTLFIDAEILNQNSNSAFIDFVNSVLFSRVASPIKSFHLNLSYDEDSVECPIKNITNWVNFVVQRGV</sequence>
<dbReference type="InterPro" id="IPR053781">
    <property type="entry name" value="F-box_AtFBL13-like"/>
</dbReference>
<dbReference type="SMART" id="SM00256">
    <property type="entry name" value="FBOX"/>
    <property type="match status" value="1"/>
</dbReference>
<dbReference type="SUPFAM" id="SSF81383">
    <property type="entry name" value="F-box domain"/>
    <property type="match status" value="1"/>
</dbReference>
<dbReference type="PANTHER" id="PTHR31293">
    <property type="entry name" value="RNI-LIKE SUPERFAMILY PROTEIN"/>
    <property type="match status" value="1"/>
</dbReference>
<reference evidence="2 3" key="1">
    <citation type="journal article" date="2018" name="Front. Plant Sci.">
        <title>Red Clover (Trifolium pratense) and Zigzag Clover (T. medium) - A Picture of Genomic Similarities and Differences.</title>
        <authorList>
            <person name="Dluhosova J."/>
            <person name="Istvanek J."/>
            <person name="Nedelnik J."/>
            <person name="Repkova J."/>
        </authorList>
    </citation>
    <scope>NUCLEOTIDE SEQUENCE [LARGE SCALE GENOMIC DNA]</scope>
    <source>
        <strain evidence="3">cv. 10/8</strain>
        <tissue evidence="2">Leaf</tissue>
    </source>
</reference>
<dbReference type="Proteomes" id="UP000265520">
    <property type="component" value="Unassembled WGS sequence"/>
</dbReference>
<evidence type="ECO:0000313" key="2">
    <source>
        <dbReference type="EMBL" id="MCI04666.1"/>
    </source>
</evidence>
<dbReference type="InterPro" id="IPR055294">
    <property type="entry name" value="FBL60-like"/>
</dbReference>
<keyword evidence="3" id="KW-1185">Reference proteome</keyword>
<name>A0A392NZZ5_9FABA</name>
<dbReference type="AlphaFoldDB" id="A0A392NZZ5"/>
<dbReference type="InterPro" id="IPR001810">
    <property type="entry name" value="F-box_dom"/>
</dbReference>
<gene>
    <name evidence="2" type="ORF">A2U01_0025713</name>
</gene>
<comment type="caution">
    <text evidence="2">The sequence shown here is derived from an EMBL/GenBank/DDBJ whole genome shotgun (WGS) entry which is preliminary data.</text>
</comment>
<dbReference type="InterPro" id="IPR036047">
    <property type="entry name" value="F-box-like_dom_sf"/>
</dbReference>
<dbReference type="PANTHER" id="PTHR31293:SF16">
    <property type="entry name" value="RNI-LIKE SUPERFAMILY PROTEIN"/>
    <property type="match status" value="1"/>
</dbReference>
<feature type="non-terminal residue" evidence="2">
    <location>
        <position position="110"/>
    </location>
</feature>
<evidence type="ECO:0000259" key="1">
    <source>
        <dbReference type="PROSITE" id="PS50181"/>
    </source>
</evidence>
<dbReference type="CDD" id="cd22160">
    <property type="entry name" value="F-box_AtFBL13-like"/>
    <property type="match status" value="1"/>
</dbReference>
<dbReference type="Pfam" id="PF00646">
    <property type="entry name" value="F-box"/>
    <property type="match status" value="1"/>
</dbReference>
<proteinExistence type="predicted"/>
<protein>
    <submittedName>
        <fullName evidence="2">F-box/LRR-repeat protein</fullName>
    </submittedName>
</protein>
<dbReference type="EMBL" id="LXQA010056127">
    <property type="protein sequence ID" value="MCI04666.1"/>
    <property type="molecule type" value="Genomic_DNA"/>
</dbReference>
<organism evidence="2 3">
    <name type="scientific">Trifolium medium</name>
    <dbReference type="NCBI Taxonomy" id="97028"/>
    <lineage>
        <taxon>Eukaryota</taxon>
        <taxon>Viridiplantae</taxon>
        <taxon>Streptophyta</taxon>
        <taxon>Embryophyta</taxon>
        <taxon>Tracheophyta</taxon>
        <taxon>Spermatophyta</taxon>
        <taxon>Magnoliopsida</taxon>
        <taxon>eudicotyledons</taxon>
        <taxon>Gunneridae</taxon>
        <taxon>Pentapetalae</taxon>
        <taxon>rosids</taxon>
        <taxon>fabids</taxon>
        <taxon>Fabales</taxon>
        <taxon>Fabaceae</taxon>
        <taxon>Papilionoideae</taxon>
        <taxon>50 kb inversion clade</taxon>
        <taxon>NPAAA clade</taxon>
        <taxon>Hologalegina</taxon>
        <taxon>IRL clade</taxon>
        <taxon>Trifolieae</taxon>
        <taxon>Trifolium</taxon>
    </lineage>
</organism>
<dbReference type="PROSITE" id="PS50181">
    <property type="entry name" value="FBOX"/>
    <property type="match status" value="1"/>
</dbReference>
<accession>A0A392NZZ5</accession>
<dbReference type="Gene3D" id="1.20.1280.50">
    <property type="match status" value="1"/>
</dbReference>